<name>A0ABD3RAJ5_9STRA</name>
<comment type="caution">
    <text evidence="3">The sequence shown here is derived from an EMBL/GenBank/DDBJ whole genome shotgun (WGS) entry which is preliminary data.</text>
</comment>
<evidence type="ECO:0000313" key="3">
    <source>
        <dbReference type="EMBL" id="KAL3809858.1"/>
    </source>
</evidence>
<keyword evidence="1" id="KW-0175">Coiled coil</keyword>
<feature type="region of interest" description="Disordered" evidence="2">
    <location>
        <begin position="1"/>
        <end position="21"/>
    </location>
</feature>
<keyword evidence="4" id="KW-1185">Reference proteome</keyword>
<evidence type="ECO:0000256" key="2">
    <source>
        <dbReference type="SAM" id="MobiDB-lite"/>
    </source>
</evidence>
<protein>
    <submittedName>
        <fullName evidence="3">Uncharacterized protein</fullName>
    </submittedName>
</protein>
<feature type="coiled-coil region" evidence="1">
    <location>
        <begin position="113"/>
        <end position="140"/>
    </location>
</feature>
<proteinExistence type="predicted"/>
<evidence type="ECO:0000256" key="1">
    <source>
        <dbReference type="SAM" id="Coils"/>
    </source>
</evidence>
<accession>A0ABD3RAJ5</accession>
<dbReference type="EMBL" id="JALLPB020000370">
    <property type="protein sequence ID" value="KAL3809858.1"/>
    <property type="molecule type" value="Genomic_DNA"/>
</dbReference>
<dbReference type="Proteomes" id="UP001530377">
    <property type="component" value="Unassembled WGS sequence"/>
</dbReference>
<organism evidence="3 4">
    <name type="scientific">Cyclostephanos tholiformis</name>
    <dbReference type="NCBI Taxonomy" id="382380"/>
    <lineage>
        <taxon>Eukaryota</taxon>
        <taxon>Sar</taxon>
        <taxon>Stramenopiles</taxon>
        <taxon>Ochrophyta</taxon>
        <taxon>Bacillariophyta</taxon>
        <taxon>Coscinodiscophyceae</taxon>
        <taxon>Thalassiosirophycidae</taxon>
        <taxon>Stephanodiscales</taxon>
        <taxon>Stephanodiscaceae</taxon>
        <taxon>Cyclostephanos</taxon>
    </lineage>
</organism>
<evidence type="ECO:0000313" key="4">
    <source>
        <dbReference type="Proteomes" id="UP001530377"/>
    </source>
</evidence>
<sequence>MDGKEEGPSIDHGDGDVTKDERPAGIKEWITRLGVAGNVGIQGINIALNATKSWDGLPMVRIVERSCSLISSGLAIANSPVVVHRERQLTREDTFRAALNGVREQATYLSVQNDILESEIDDLQSDVDRLRETEMALNSLAETQGTQLTRLMGLIEENKEINAGIRSVLEKRVIEDVISLVLDIDADGSFKIEHKEIDRLIVGMTLIEGITKFDKQIFREEIENCDARVELVIALIKSMLSSSGKGGGGGCTRCCIELEDPESYLRKQSSKLSGSSQQ</sequence>
<gene>
    <name evidence="3" type="ORF">ACHAXA_000227</name>
</gene>
<reference evidence="3 4" key="1">
    <citation type="submission" date="2024-10" db="EMBL/GenBank/DDBJ databases">
        <title>Updated reference genomes for cyclostephanoid diatoms.</title>
        <authorList>
            <person name="Roberts W.R."/>
            <person name="Alverson A.J."/>
        </authorList>
    </citation>
    <scope>NUCLEOTIDE SEQUENCE [LARGE SCALE GENOMIC DNA]</scope>
    <source>
        <strain evidence="3 4">AJA228-03</strain>
    </source>
</reference>
<dbReference type="AlphaFoldDB" id="A0ABD3RAJ5"/>